<comment type="caution">
    <text evidence="1">The sequence shown here is derived from an EMBL/GenBank/DDBJ whole genome shotgun (WGS) entry which is preliminary data.</text>
</comment>
<dbReference type="Proteomes" id="UP000266669">
    <property type="component" value="Unassembled WGS sequence"/>
</dbReference>
<organism evidence="1 2">
    <name type="scientific">Leptospira stimsonii</name>
    <dbReference type="NCBI Taxonomy" id="2202203"/>
    <lineage>
        <taxon>Bacteria</taxon>
        <taxon>Pseudomonadati</taxon>
        <taxon>Spirochaetota</taxon>
        <taxon>Spirochaetia</taxon>
        <taxon>Leptospirales</taxon>
        <taxon>Leptospiraceae</taxon>
        <taxon>Leptospira</taxon>
    </lineage>
</organism>
<protein>
    <recommendedName>
        <fullName evidence="3">TRL-like family protein</fullName>
    </recommendedName>
</protein>
<dbReference type="RefSeq" id="WP_118983009.1">
    <property type="nucleotide sequence ID" value="NZ_QHCS01000005.1"/>
</dbReference>
<sequence>MNFKIRMLLLHLAFLTTSCVSTPVFIPESPVPIQNTNSVTVPAYGRECGFLLFLFFPIGLNDRSAKAYSKVVSQAENGILSEVTFQESWYWALLGTRYCTTVTAFVTKGSK</sequence>
<evidence type="ECO:0000313" key="1">
    <source>
        <dbReference type="EMBL" id="RHX84431.1"/>
    </source>
</evidence>
<reference evidence="2" key="1">
    <citation type="submission" date="2018-05" db="EMBL/GenBank/DDBJ databases">
        <title>Leptospira yasudae sp. nov. and Leptospira stimsonii sp. nov., two pathogenic species of the genus Leptospira isolated from environmental sources.</title>
        <authorList>
            <person name="Casanovas-Massana A."/>
            <person name="Hamond C."/>
            <person name="Santos L.A."/>
            <person name="Hacker K.P."/>
            <person name="Balassiano I."/>
            <person name="Medeiros M.A."/>
            <person name="Reis M.G."/>
            <person name="Ko A.I."/>
            <person name="Wunder E.A."/>
        </authorList>
    </citation>
    <scope>NUCLEOTIDE SEQUENCE [LARGE SCALE GENOMIC DNA]</scope>
    <source>
        <strain evidence="2">AMB6-RJ</strain>
    </source>
</reference>
<proteinExistence type="predicted"/>
<name>A0A8B3CMS8_9LEPT</name>
<accession>A0A8B3CMS8</accession>
<dbReference type="PROSITE" id="PS51257">
    <property type="entry name" value="PROKAR_LIPOPROTEIN"/>
    <property type="match status" value="1"/>
</dbReference>
<evidence type="ECO:0000313" key="2">
    <source>
        <dbReference type="Proteomes" id="UP000266669"/>
    </source>
</evidence>
<dbReference type="AlphaFoldDB" id="A0A8B3CMS8"/>
<gene>
    <name evidence="1" type="ORF">DLM78_16995</name>
</gene>
<dbReference type="EMBL" id="QHCS01000005">
    <property type="protein sequence ID" value="RHX84431.1"/>
    <property type="molecule type" value="Genomic_DNA"/>
</dbReference>
<evidence type="ECO:0008006" key="3">
    <source>
        <dbReference type="Google" id="ProtNLM"/>
    </source>
</evidence>